<evidence type="ECO:0000313" key="15">
    <source>
        <dbReference type="Proteomes" id="UP001195483"/>
    </source>
</evidence>
<reference evidence="14" key="2">
    <citation type="journal article" date="2021" name="Genome Biol. Evol.">
        <title>Developing a high-quality reference genome for a parasitic bivalve with doubly uniparental inheritance (Bivalvia: Unionida).</title>
        <authorList>
            <person name="Smith C.H."/>
        </authorList>
    </citation>
    <scope>NUCLEOTIDE SEQUENCE</scope>
    <source>
        <strain evidence="14">CHS0354</strain>
        <tissue evidence="14">Mantle</tissue>
    </source>
</reference>
<dbReference type="PROSITE" id="PS00478">
    <property type="entry name" value="LIM_DOMAIN_1"/>
    <property type="match status" value="1"/>
</dbReference>
<keyword evidence="7 11" id="KW-0862">Zinc</keyword>
<evidence type="ECO:0000256" key="6">
    <source>
        <dbReference type="ARBA" id="ARBA00022737"/>
    </source>
</evidence>
<feature type="region of interest" description="Disordered" evidence="12">
    <location>
        <begin position="1"/>
        <end position="140"/>
    </location>
</feature>
<dbReference type="AlphaFoldDB" id="A0AAE0W640"/>
<keyword evidence="10 11" id="KW-0440">LIM domain</keyword>
<dbReference type="Proteomes" id="UP001195483">
    <property type="component" value="Unassembled WGS sequence"/>
</dbReference>
<evidence type="ECO:0000256" key="10">
    <source>
        <dbReference type="ARBA" id="ARBA00023038"/>
    </source>
</evidence>
<dbReference type="GO" id="GO:0098609">
    <property type="term" value="P:cell-cell adhesion"/>
    <property type="evidence" value="ECO:0007669"/>
    <property type="project" value="TreeGrafter"/>
</dbReference>
<dbReference type="GO" id="GO:0005925">
    <property type="term" value="C:focal adhesion"/>
    <property type="evidence" value="ECO:0007669"/>
    <property type="project" value="TreeGrafter"/>
</dbReference>
<keyword evidence="4" id="KW-0963">Cytoplasm</keyword>
<feature type="domain" description="LIM zinc-binding" evidence="13">
    <location>
        <begin position="381"/>
        <end position="441"/>
    </location>
</feature>
<dbReference type="FunFam" id="2.10.110.10:FF:000109">
    <property type="entry name" value="Lipoma preferred partner"/>
    <property type="match status" value="1"/>
</dbReference>
<comment type="subcellular location">
    <subcellularLocation>
        <location evidence="1">Cell junction</location>
    </subcellularLocation>
    <subcellularLocation>
        <location evidence="2">Cytoplasm</location>
    </subcellularLocation>
</comment>
<keyword evidence="9" id="KW-0965">Cell junction</keyword>
<dbReference type="FunFam" id="2.10.110.10:FF:000042">
    <property type="entry name" value="lipoma-preferred partner isoform X1"/>
    <property type="match status" value="1"/>
</dbReference>
<name>A0AAE0W640_9BIVA</name>
<dbReference type="PANTHER" id="PTHR24207">
    <property type="entry name" value="ZYX102 PROTEIN"/>
    <property type="match status" value="1"/>
</dbReference>
<dbReference type="CDD" id="cd09354">
    <property type="entry name" value="LIM2_LPP"/>
    <property type="match status" value="1"/>
</dbReference>
<proteinExistence type="inferred from homology"/>
<gene>
    <name evidence="14" type="ORF">CHS0354_030319</name>
</gene>
<evidence type="ECO:0000256" key="7">
    <source>
        <dbReference type="ARBA" id="ARBA00022833"/>
    </source>
</evidence>
<evidence type="ECO:0000256" key="2">
    <source>
        <dbReference type="ARBA" id="ARBA00004496"/>
    </source>
</evidence>
<keyword evidence="8" id="KW-0130">Cell adhesion</keyword>
<feature type="compositionally biased region" description="Basic and acidic residues" evidence="12">
    <location>
        <begin position="1"/>
        <end position="23"/>
    </location>
</feature>
<organism evidence="14 15">
    <name type="scientific">Potamilus streckersoni</name>
    <dbReference type="NCBI Taxonomy" id="2493646"/>
    <lineage>
        <taxon>Eukaryota</taxon>
        <taxon>Metazoa</taxon>
        <taxon>Spiralia</taxon>
        <taxon>Lophotrochozoa</taxon>
        <taxon>Mollusca</taxon>
        <taxon>Bivalvia</taxon>
        <taxon>Autobranchia</taxon>
        <taxon>Heteroconchia</taxon>
        <taxon>Palaeoheterodonta</taxon>
        <taxon>Unionida</taxon>
        <taxon>Unionoidea</taxon>
        <taxon>Unionidae</taxon>
        <taxon>Ambleminae</taxon>
        <taxon>Lampsilini</taxon>
        <taxon>Potamilus</taxon>
    </lineage>
</organism>
<evidence type="ECO:0000256" key="11">
    <source>
        <dbReference type="PROSITE-ProRule" id="PRU00125"/>
    </source>
</evidence>
<dbReference type="InterPro" id="IPR001781">
    <property type="entry name" value="Znf_LIM"/>
</dbReference>
<feature type="compositionally biased region" description="Polar residues" evidence="12">
    <location>
        <begin position="229"/>
        <end position="240"/>
    </location>
</feature>
<feature type="compositionally biased region" description="Polar residues" evidence="12">
    <location>
        <begin position="176"/>
        <end position="187"/>
    </location>
</feature>
<reference evidence="14" key="1">
    <citation type="journal article" date="2021" name="Genome Biol. Evol.">
        <title>A High-Quality Reference Genome for a Parasitic Bivalve with Doubly Uniparental Inheritance (Bivalvia: Unionida).</title>
        <authorList>
            <person name="Smith C.H."/>
        </authorList>
    </citation>
    <scope>NUCLEOTIDE SEQUENCE</scope>
    <source>
        <strain evidence="14">CHS0354</strain>
    </source>
</reference>
<dbReference type="EMBL" id="JAEAOA010001808">
    <property type="protein sequence ID" value="KAK3603478.1"/>
    <property type="molecule type" value="Genomic_DNA"/>
</dbReference>
<feature type="domain" description="LIM zinc-binding" evidence="13">
    <location>
        <begin position="442"/>
        <end position="511"/>
    </location>
</feature>
<evidence type="ECO:0000256" key="5">
    <source>
        <dbReference type="ARBA" id="ARBA00022723"/>
    </source>
</evidence>
<protein>
    <recommendedName>
        <fullName evidence="13">LIM zinc-binding domain-containing protein</fullName>
    </recommendedName>
</protein>
<dbReference type="GO" id="GO:0005737">
    <property type="term" value="C:cytoplasm"/>
    <property type="evidence" value="ECO:0007669"/>
    <property type="project" value="UniProtKB-SubCell"/>
</dbReference>
<dbReference type="GO" id="GO:0046872">
    <property type="term" value="F:metal ion binding"/>
    <property type="evidence" value="ECO:0007669"/>
    <property type="project" value="UniProtKB-KW"/>
</dbReference>
<keyword evidence="15" id="KW-1185">Reference proteome</keyword>
<feature type="domain" description="LIM zinc-binding" evidence="13">
    <location>
        <begin position="321"/>
        <end position="380"/>
    </location>
</feature>
<feature type="compositionally biased region" description="Polar residues" evidence="12">
    <location>
        <begin position="24"/>
        <end position="36"/>
    </location>
</feature>
<reference evidence="14" key="3">
    <citation type="submission" date="2023-05" db="EMBL/GenBank/DDBJ databases">
        <authorList>
            <person name="Smith C.H."/>
        </authorList>
    </citation>
    <scope>NUCLEOTIDE SEQUENCE</scope>
    <source>
        <strain evidence="14">CHS0354</strain>
        <tissue evidence="14">Mantle</tissue>
    </source>
</reference>
<dbReference type="CDD" id="cd09350">
    <property type="entry name" value="LIM1_TRIP6"/>
    <property type="match status" value="1"/>
</dbReference>
<evidence type="ECO:0000256" key="3">
    <source>
        <dbReference type="ARBA" id="ARBA00009611"/>
    </source>
</evidence>
<feature type="compositionally biased region" description="Basic and acidic residues" evidence="12">
    <location>
        <begin position="77"/>
        <end position="87"/>
    </location>
</feature>
<dbReference type="GO" id="GO:0001725">
    <property type="term" value="C:stress fiber"/>
    <property type="evidence" value="ECO:0007669"/>
    <property type="project" value="TreeGrafter"/>
</dbReference>
<evidence type="ECO:0000256" key="4">
    <source>
        <dbReference type="ARBA" id="ARBA00022490"/>
    </source>
</evidence>
<sequence>MTQHGLERDFQHMGLHDHYDSRRQSPILTHKLSTSAPMPYRPGVSGYRGFRDQESDFPPPPPQGGFGDSFPPPPPDPTKENIYHEIGDELPPPPSQVSRGLDYGGHDVMHARTSAGFPSSTSYTSSTFENRAEMSVPSGSGYERVIKQATYSVQSSDSSGRSSPYSNQYANIPSIQSSYNSMPSPQTYPYSSKPGSYGYSQQMSPHSQFDNNTDSAYQAHSPHSHLDNRASSAYTQSSSRLLGEDLGNRNYSSRGPMSDYTANYASPLSRSERPVPGPQVPVVTGSKPSLSPKSDKEAEVDALTNLLMQNMESSSDPDFFGMCSKCGKKVLGETNGCTAMDQIFHISCFVCVSCGTLLRGKSFYAMETKPYCESCYMNTLEKCSVCSKPVTDRLLRATGKPYHPACFVCVVCGKSLDGIPFTVDATNQIHCIEDFHKKFAPRCCVCQRPIMPEKGQEETVRVVAMDRSFHVQCYRCEDCGLLLSSEAEGRGCYPLDDHILCKNCNAKRIQALTTKMATEL</sequence>
<feature type="compositionally biased region" description="Polar residues" evidence="12">
    <location>
        <begin position="249"/>
        <end position="269"/>
    </location>
</feature>
<feature type="region of interest" description="Disordered" evidence="12">
    <location>
        <begin position="176"/>
        <end position="295"/>
    </location>
</feature>
<dbReference type="SUPFAM" id="SSF57716">
    <property type="entry name" value="Glucocorticoid receptor-like (DNA-binding domain)"/>
    <property type="match status" value="3"/>
</dbReference>
<keyword evidence="6" id="KW-0677">Repeat</keyword>
<keyword evidence="5 11" id="KW-0479">Metal-binding</keyword>
<evidence type="ECO:0000256" key="12">
    <source>
        <dbReference type="SAM" id="MobiDB-lite"/>
    </source>
</evidence>
<accession>A0AAE0W640</accession>
<evidence type="ECO:0000256" key="9">
    <source>
        <dbReference type="ARBA" id="ARBA00022949"/>
    </source>
</evidence>
<dbReference type="CDD" id="cd09437">
    <property type="entry name" value="LIM3_LPP"/>
    <property type="match status" value="1"/>
</dbReference>
<comment type="caution">
    <text evidence="14">The sequence shown here is derived from an EMBL/GenBank/DDBJ whole genome shotgun (WGS) entry which is preliminary data.</text>
</comment>
<dbReference type="PANTHER" id="PTHR24207:SF2">
    <property type="entry name" value="ZYX102 PROTEIN"/>
    <property type="match status" value="1"/>
</dbReference>
<dbReference type="PROSITE" id="PS50023">
    <property type="entry name" value="LIM_DOMAIN_2"/>
    <property type="match status" value="3"/>
</dbReference>
<evidence type="ECO:0000313" key="14">
    <source>
        <dbReference type="EMBL" id="KAK3603478.1"/>
    </source>
</evidence>
<dbReference type="SMART" id="SM00132">
    <property type="entry name" value="LIM"/>
    <property type="match status" value="3"/>
</dbReference>
<evidence type="ECO:0000256" key="8">
    <source>
        <dbReference type="ARBA" id="ARBA00022889"/>
    </source>
</evidence>
<feature type="compositionally biased region" description="Low complexity" evidence="12">
    <location>
        <begin position="188"/>
        <end position="200"/>
    </location>
</feature>
<dbReference type="Pfam" id="PF00412">
    <property type="entry name" value="LIM"/>
    <property type="match status" value="3"/>
</dbReference>
<evidence type="ECO:0000256" key="1">
    <source>
        <dbReference type="ARBA" id="ARBA00004282"/>
    </source>
</evidence>
<dbReference type="FunFam" id="2.10.110.10:FF:000027">
    <property type="entry name" value="lipoma-preferred partner isoform X1"/>
    <property type="match status" value="1"/>
</dbReference>
<feature type="compositionally biased region" description="Polar residues" evidence="12">
    <location>
        <begin position="201"/>
        <end position="218"/>
    </location>
</feature>
<evidence type="ECO:0000259" key="13">
    <source>
        <dbReference type="PROSITE" id="PS50023"/>
    </source>
</evidence>
<comment type="similarity">
    <text evidence="3">Belongs to the zyxin/ajuba family.</text>
</comment>
<dbReference type="Gene3D" id="2.10.110.10">
    <property type="entry name" value="Cysteine Rich Protein"/>
    <property type="match status" value="3"/>
</dbReference>